<protein>
    <submittedName>
        <fullName evidence="2">Uncharacterized protein</fullName>
    </submittedName>
</protein>
<accession>A0AA35XXT2</accession>
<feature type="transmembrane region" description="Helical" evidence="1">
    <location>
        <begin position="320"/>
        <end position="341"/>
    </location>
</feature>
<dbReference type="AlphaFoldDB" id="A0AA35XXT2"/>
<proteinExistence type="predicted"/>
<keyword evidence="1" id="KW-0472">Membrane</keyword>
<name>A0AA35XXT2_9PROT</name>
<reference evidence="2" key="1">
    <citation type="submission" date="2023-03" db="EMBL/GenBank/DDBJ databases">
        <authorList>
            <person name="Cleenwerck I."/>
        </authorList>
    </citation>
    <scope>NUCLEOTIDE SEQUENCE</scope>
    <source>
        <strain evidence="2">LMG 32879</strain>
    </source>
</reference>
<sequence>MSLAVWCKPKTSGASSKIEAHFNYWYLNGDNSFKRNDQNPVNDIIEIGIMVDNPEDIECIRIFLPMRVDINSISDCSSYFSRSDISQGIFNEPLQGSGPSTSGPKCIQLSRNDQSVFARVMVFATDNQNISSEHLNLSHQQNGTLLSIEDAILSDARTLFTDEIPTYFRLRVSVGEGENNPIVRAVPKLDKFLQSSYDEIEYLDFRVNEARTLPDLLEGQMRRENGGAIKMRVVAFLTAIPMQSDISVANTPSHKMRLLEHNQWNTYIVGGIPEGMMVYHWKREEAPVNMQTALPPVPTEISDFTAFVKLTTHRCSRRVWLIYLGIAFALGIGGNIAANYAQKGIDDGVIYISNLRHKDTLTKTGSVTPPFEKEGNRDVIRTTENVRNGG</sequence>
<evidence type="ECO:0000256" key="1">
    <source>
        <dbReference type="SAM" id="Phobius"/>
    </source>
</evidence>
<organism evidence="2 3">
    <name type="scientific">Brytella acorum</name>
    <dbReference type="NCBI Taxonomy" id="2959299"/>
    <lineage>
        <taxon>Bacteria</taxon>
        <taxon>Pseudomonadati</taxon>
        <taxon>Pseudomonadota</taxon>
        <taxon>Alphaproteobacteria</taxon>
        <taxon>Acetobacterales</taxon>
        <taxon>Acetobacteraceae</taxon>
        <taxon>Brytella</taxon>
    </lineage>
</organism>
<dbReference type="RefSeq" id="WP_289840533.1">
    <property type="nucleotide sequence ID" value="NZ_CATKSH010000046.1"/>
</dbReference>
<keyword evidence="1" id="KW-0812">Transmembrane</keyword>
<evidence type="ECO:0000313" key="2">
    <source>
        <dbReference type="EMBL" id="CAI9122315.1"/>
    </source>
</evidence>
<evidence type="ECO:0000313" key="3">
    <source>
        <dbReference type="Proteomes" id="UP001176960"/>
    </source>
</evidence>
<keyword evidence="1" id="KW-1133">Transmembrane helix</keyword>
<keyword evidence="3" id="KW-1185">Reference proteome</keyword>
<comment type="caution">
    <text evidence="2">The sequence shown here is derived from an EMBL/GenBank/DDBJ whole genome shotgun (WGS) entry which is preliminary data.</text>
</comment>
<gene>
    <name evidence="2" type="ORF">LMG32879_003175</name>
</gene>
<dbReference type="Proteomes" id="UP001176960">
    <property type="component" value="Unassembled WGS sequence"/>
</dbReference>
<dbReference type="EMBL" id="CATKSH010000046">
    <property type="protein sequence ID" value="CAI9122315.1"/>
    <property type="molecule type" value="Genomic_DNA"/>
</dbReference>